<evidence type="ECO:0000256" key="1">
    <source>
        <dbReference type="ARBA" id="ARBA00009375"/>
    </source>
</evidence>
<reference evidence="6" key="1">
    <citation type="submission" date="2020-06" db="EMBL/GenBank/DDBJ databases">
        <authorList>
            <consortium name="Plant Systems Biology data submission"/>
        </authorList>
    </citation>
    <scope>NUCLEOTIDE SEQUENCE</scope>
    <source>
        <strain evidence="6">D6</strain>
    </source>
</reference>
<dbReference type="GO" id="GO:0031119">
    <property type="term" value="P:tRNA pseudouridine synthesis"/>
    <property type="evidence" value="ECO:0007669"/>
    <property type="project" value="TreeGrafter"/>
</dbReference>
<keyword evidence="3" id="KW-0413">Isomerase</keyword>
<feature type="domain" description="Pseudouridine synthase I TruA alpha/beta" evidence="5">
    <location>
        <begin position="307"/>
        <end position="416"/>
    </location>
</feature>
<evidence type="ECO:0000313" key="6">
    <source>
        <dbReference type="EMBL" id="CAB9507570.1"/>
    </source>
</evidence>
<feature type="region of interest" description="Disordered" evidence="4">
    <location>
        <begin position="1"/>
        <end position="28"/>
    </location>
</feature>
<dbReference type="HAMAP" id="MF_00171">
    <property type="entry name" value="TruA"/>
    <property type="match status" value="1"/>
</dbReference>
<dbReference type="GO" id="GO:0005634">
    <property type="term" value="C:nucleus"/>
    <property type="evidence" value="ECO:0007669"/>
    <property type="project" value="TreeGrafter"/>
</dbReference>
<dbReference type="GO" id="GO:0009982">
    <property type="term" value="F:pseudouridine synthase activity"/>
    <property type="evidence" value="ECO:0007669"/>
    <property type="project" value="InterPro"/>
</dbReference>
<dbReference type="GO" id="GO:0005737">
    <property type="term" value="C:cytoplasm"/>
    <property type="evidence" value="ECO:0007669"/>
    <property type="project" value="TreeGrafter"/>
</dbReference>
<evidence type="ECO:0000259" key="5">
    <source>
        <dbReference type="Pfam" id="PF01416"/>
    </source>
</evidence>
<dbReference type="GO" id="GO:0003723">
    <property type="term" value="F:RNA binding"/>
    <property type="evidence" value="ECO:0007669"/>
    <property type="project" value="InterPro"/>
</dbReference>
<comment type="similarity">
    <text evidence="1">Belongs to the tRNA pseudouridine synthase TruA family.</text>
</comment>
<name>A0A9N8DSJ7_9STRA</name>
<dbReference type="InterPro" id="IPR020103">
    <property type="entry name" value="PsdUridine_synth_cat_dom_sf"/>
</dbReference>
<dbReference type="Gene3D" id="3.30.70.660">
    <property type="entry name" value="Pseudouridine synthase I, catalytic domain, C-terminal subdomain"/>
    <property type="match status" value="1"/>
</dbReference>
<feature type="compositionally biased region" description="Polar residues" evidence="4">
    <location>
        <begin position="54"/>
        <end position="63"/>
    </location>
</feature>
<dbReference type="InterPro" id="IPR020097">
    <property type="entry name" value="PsdUridine_synth_TruA_a/b_dom"/>
</dbReference>
<keyword evidence="2" id="KW-0819">tRNA processing</keyword>
<organism evidence="6 7">
    <name type="scientific">Seminavis robusta</name>
    <dbReference type="NCBI Taxonomy" id="568900"/>
    <lineage>
        <taxon>Eukaryota</taxon>
        <taxon>Sar</taxon>
        <taxon>Stramenopiles</taxon>
        <taxon>Ochrophyta</taxon>
        <taxon>Bacillariophyta</taxon>
        <taxon>Bacillariophyceae</taxon>
        <taxon>Bacillariophycidae</taxon>
        <taxon>Naviculales</taxon>
        <taxon>Naviculaceae</taxon>
        <taxon>Seminavis</taxon>
    </lineage>
</organism>
<dbReference type="EMBL" id="CAICTM010000310">
    <property type="protein sequence ID" value="CAB9507570.1"/>
    <property type="molecule type" value="Genomic_DNA"/>
</dbReference>
<feature type="compositionally biased region" description="Polar residues" evidence="4">
    <location>
        <begin position="77"/>
        <end position="96"/>
    </location>
</feature>
<feature type="compositionally biased region" description="Basic and acidic residues" evidence="4">
    <location>
        <begin position="64"/>
        <end position="76"/>
    </location>
</feature>
<feature type="compositionally biased region" description="Low complexity" evidence="4">
    <location>
        <begin position="227"/>
        <end position="246"/>
    </location>
</feature>
<dbReference type="PANTHER" id="PTHR11142">
    <property type="entry name" value="PSEUDOURIDYLATE SYNTHASE"/>
    <property type="match status" value="1"/>
</dbReference>
<dbReference type="InterPro" id="IPR020095">
    <property type="entry name" value="PsdUridine_synth_TruA_C"/>
</dbReference>
<evidence type="ECO:0000256" key="2">
    <source>
        <dbReference type="ARBA" id="ARBA00022694"/>
    </source>
</evidence>
<dbReference type="PANTHER" id="PTHR11142:SF5">
    <property type="entry name" value="TRNA PSEUDOURIDINE(38_39) SYNTHASE"/>
    <property type="match status" value="1"/>
</dbReference>
<accession>A0A9N8DSJ7</accession>
<dbReference type="OrthoDB" id="25767at2759"/>
<dbReference type="InterPro" id="IPR020094">
    <property type="entry name" value="TruA/RsuA/RluB/E/F_N"/>
</dbReference>
<feature type="compositionally biased region" description="Basic residues" evidence="4">
    <location>
        <begin position="16"/>
        <end position="28"/>
    </location>
</feature>
<sequence length="603" mass="68362">MHPILQELGLSEGPPKKKTKKNNNGKKKISALDVLQQLLTTNVLTADQVKNAYSTLSNNSNGKDNNKQEEKKKTETHSTPQQDKNNPNSDNTTTKTPALPYRTRHIALRVYYEGKQYTGLAQNVGDDKDQSVERHIFAALTKTKLIPSRDACGYSRCGRTDKGVSAVGQVLALRLKSAIPLDATWDEAGTQTINDGLPKHAQDKITVWVPPKTKTKKKQNSKPNKETTTVTTTEATSSSQQRQSKQLSEYPYEKMLNSLLPLDIRILAWSPVSDEFSARFSASTRTYRYFFHPLTLNLEAMRQGLARLVGKHDFRNFCKLNVVEVSNFVRTIHSAKLVTTNTSDNNSNNICYFEIQGQAFLWHQIRCIVSVMFLIGRGLEEPTVVTELLDIETHPGKPSYPLAPEYPLVLHECGYPNLQHMGYSVPNLWVVSCQLQEQWETLTLEAARIRNCLQFLASVNTVRKRELAQFAIQKLTERHKKQQKRGNKGGEQAMGFVKTIEQEEKDNDSNSDLMMMMDWKNALEWLAQWKLVPDSHGLREHVHIPLLERSKGTTYEEKIDALQQSTTKRSQQYKANVAKKRKAEDGDSAFYEHMLKQGGSAID</sequence>
<keyword evidence="7" id="KW-1185">Reference proteome</keyword>
<comment type="caution">
    <text evidence="6">The sequence shown here is derived from an EMBL/GenBank/DDBJ whole genome shotgun (WGS) entry which is preliminary data.</text>
</comment>
<evidence type="ECO:0000256" key="4">
    <source>
        <dbReference type="SAM" id="MobiDB-lite"/>
    </source>
</evidence>
<dbReference type="Proteomes" id="UP001153069">
    <property type="component" value="Unassembled WGS sequence"/>
</dbReference>
<dbReference type="Gene3D" id="3.30.70.580">
    <property type="entry name" value="Pseudouridine synthase I, catalytic domain, N-terminal subdomain"/>
    <property type="match status" value="1"/>
</dbReference>
<proteinExistence type="inferred from homology"/>
<dbReference type="Pfam" id="PF01416">
    <property type="entry name" value="PseudoU_synth_1"/>
    <property type="match status" value="1"/>
</dbReference>
<dbReference type="SUPFAM" id="SSF55120">
    <property type="entry name" value="Pseudouridine synthase"/>
    <property type="match status" value="1"/>
</dbReference>
<evidence type="ECO:0000313" key="7">
    <source>
        <dbReference type="Proteomes" id="UP001153069"/>
    </source>
</evidence>
<dbReference type="AlphaFoldDB" id="A0A9N8DSJ7"/>
<dbReference type="InterPro" id="IPR001406">
    <property type="entry name" value="PsdUridine_synth_TruA"/>
</dbReference>
<evidence type="ECO:0000256" key="3">
    <source>
        <dbReference type="ARBA" id="ARBA00023235"/>
    </source>
</evidence>
<feature type="region of interest" description="Disordered" evidence="4">
    <location>
        <begin position="54"/>
        <end position="99"/>
    </location>
</feature>
<protein>
    <submittedName>
        <fullName evidence="6">Pseudouridine(38/39) synthase</fullName>
    </submittedName>
</protein>
<gene>
    <name evidence="6" type="ORF">SEMRO_311_G114410.1</name>
</gene>
<dbReference type="GO" id="GO:1990481">
    <property type="term" value="P:mRNA pseudouridine synthesis"/>
    <property type="evidence" value="ECO:0007669"/>
    <property type="project" value="TreeGrafter"/>
</dbReference>
<feature type="region of interest" description="Disordered" evidence="4">
    <location>
        <begin position="209"/>
        <end position="246"/>
    </location>
</feature>